<reference evidence="1 2" key="1">
    <citation type="journal article" date="2021" name="Hortic Res">
        <title>High-quality reference genome and annotation aids understanding of berry development for evergreen blueberry (Vaccinium darrowii).</title>
        <authorList>
            <person name="Yu J."/>
            <person name="Hulse-Kemp A.M."/>
            <person name="Babiker E."/>
            <person name="Staton M."/>
        </authorList>
    </citation>
    <scope>NUCLEOTIDE SEQUENCE [LARGE SCALE GENOMIC DNA]</scope>
    <source>
        <strain evidence="2">cv. NJ 8807/NJ 8810</strain>
        <tissue evidence="1">Young leaf</tissue>
    </source>
</reference>
<dbReference type="Proteomes" id="UP000828048">
    <property type="component" value="Chromosome 8"/>
</dbReference>
<keyword evidence="2" id="KW-1185">Reference proteome</keyword>
<name>A0ACB7YDD6_9ERIC</name>
<proteinExistence type="predicted"/>
<comment type="caution">
    <text evidence="1">The sequence shown here is derived from an EMBL/GenBank/DDBJ whole genome shotgun (WGS) entry which is preliminary data.</text>
</comment>
<accession>A0ACB7YDD6</accession>
<protein>
    <submittedName>
        <fullName evidence="1">Uncharacterized protein</fullName>
    </submittedName>
</protein>
<evidence type="ECO:0000313" key="2">
    <source>
        <dbReference type="Proteomes" id="UP000828048"/>
    </source>
</evidence>
<gene>
    <name evidence="1" type="ORF">Vadar_013394</name>
</gene>
<organism evidence="1 2">
    <name type="scientific">Vaccinium darrowii</name>
    <dbReference type="NCBI Taxonomy" id="229202"/>
    <lineage>
        <taxon>Eukaryota</taxon>
        <taxon>Viridiplantae</taxon>
        <taxon>Streptophyta</taxon>
        <taxon>Embryophyta</taxon>
        <taxon>Tracheophyta</taxon>
        <taxon>Spermatophyta</taxon>
        <taxon>Magnoliopsida</taxon>
        <taxon>eudicotyledons</taxon>
        <taxon>Gunneridae</taxon>
        <taxon>Pentapetalae</taxon>
        <taxon>asterids</taxon>
        <taxon>Ericales</taxon>
        <taxon>Ericaceae</taxon>
        <taxon>Vaccinioideae</taxon>
        <taxon>Vaccinieae</taxon>
        <taxon>Vaccinium</taxon>
    </lineage>
</organism>
<dbReference type="EMBL" id="CM037158">
    <property type="protein sequence ID" value="KAH7851561.1"/>
    <property type="molecule type" value="Genomic_DNA"/>
</dbReference>
<evidence type="ECO:0000313" key="1">
    <source>
        <dbReference type="EMBL" id="KAH7851561.1"/>
    </source>
</evidence>
<sequence length="331" mass="37309">MAVIGQETRPENPSFVIDRLYCEEQQEGDLGECSLELEEIEKFDEWDDNEIVRLLSKEKETILDQSGLNSDGSLMVARTDAIEWMLRIIANYGFTGMTTALAVNNFDRFISSIRFHRDEPWMSQLAAAACLSLAAKVEGTQVPLLLELQIEESKYVFEAKTIQRMELLRCERLILAIITDSRSVCCLPSVLAAATVLHVIKEVEPCNALDYKNELMDVLNLNLSRGCVLFNWIFVLPYNDDKVDGLSKLIQEFYGNDGDVTHKRKYESLPASPNGVVDAHFCSDCSNTSWSVTSSVSSSPEPLFKKRRDGEQKTRLDPLMHMSIGLVGSHR</sequence>